<dbReference type="EMBL" id="CP000249">
    <property type="protein sequence ID" value="ABD10885.1"/>
    <property type="molecule type" value="Genomic_DNA"/>
</dbReference>
<evidence type="ECO:0000313" key="1">
    <source>
        <dbReference type="EMBL" id="ABD10885.1"/>
    </source>
</evidence>
<organism evidence="1 2">
    <name type="scientific">Frankia casuarinae (strain DSM 45818 / CECT 9043 / HFP020203 / CcI3)</name>
    <dbReference type="NCBI Taxonomy" id="106370"/>
    <lineage>
        <taxon>Bacteria</taxon>
        <taxon>Bacillati</taxon>
        <taxon>Actinomycetota</taxon>
        <taxon>Actinomycetes</taxon>
        <taxon>Frankiales</taxon>
        <taxon>Frankiaceae</taxon>
        <taxon>Frankia</taxon>
    </lineage>
</organism>
<name>Q2JCV7_FRACC</name>
<accession>Q2JCV7</accession>
<dbReference type="AlphaFoldDB" id="Q2JCV7"/>
<reference evidence="1 2" key="1">
    <citation type="journal article" date="2007" name="Genome Res.">
        <title>Genome characteristics of facultatively symbiotic Frankia sp. strains reflect host range and host plant biogeography.</title>
        <authorList>
            <person name="Normand P."/>
            <person name="Lapierre P."/>
            <person name="Tisa L.S."/>
            <person name="Gogarten J.P."/>
            <person name="Alloisio N."/>
            <person name="Bagnarol E."/>
            <person name="Bassi C.A."/>
            <person name="Berry A.M."/>
            <person name="Bickhart D.M."/>
            <person name="Choisne N."/>
            <person name="Couloux A."/>
            <person name="Cournoyer B."/>
            <person name="Cruveiller S."/>
            <person name="Daubin V."/>
            <person name="Demange N."/>
            <person name="Francino M.P."/>
            <person name="Goltsman E."/>
            <person name="Huang Y."/>
            <person name="Kopp O.R."/>
            <person name="Labarre L."/>
            <person name="Lapidus A."/>
            <person name="Lavire C."/>
            <person name="Marechal J."/>
            <person name="Martinez M."/>
            <person name="Mastronunzio J.E."/>
            <person name="Mullin B.C."/>
            <person name="Niemann J."/>
            <person name="Pujic P."/>
            <person name="Rawnsley T."/>
            <person name="Rouy Z."/>
            <person name="Schenowitz C."/>
            <person name="Sellstedt A."/>
            <person name="Tavares F."/>
            <person name="Tomkins J.P."/>
            <person name="Vallenet D."/>
            <person name="Valverde C."/>
            <person name="Wall L.G."/>
            <person name="Wang Y."/>
            <person name="Medigue C."/>
            <person name="Benson D.R."/>
        </authorList>
    </citation>
    <scope>NUCLEOTIDE SEQUENCE [LARGE SCALE GENOMIC DNA]</scope>
    <source>
        <strain evidence="2">DSM 45818 / CECT 9043 / CcI3</strain>
    </source>
</reference>
<protein>
    <submittedName>
        <fullName evidence="1">Uncharacterized protein</fullName>
    </submittedName>
</protein>
<dbReference type="KEGG" id="fra:Francci3_1509"/>
<sequence>MAGDGARPPAASAGPNWLTSATVDRLPLLVGSGDIARALGLTRQAVDHRLRIDPAAPSPAAVVNRTATWGGTRIWWRAEIDRWLRLEPEHWEVR</sequence>
<dbReference type="STRING" id="106370.Francci3_1509"/>
<proteinExistence type="predicted"/>
<dbReference type="Proteomes" id="UP000001937">
    <property type="component" value="Chromosome"/>
</dbReference>
<keyword evidence="2" id="KW-1185">Reference proteome</keyword>
<evidence type="ECO:0000313" key="2">
    <source>
        <dbReference type="Proteomes" id="UP000001937"/>
    </source>
</evidence>
<dbReference type="HOGENOM" id="CLU_182156_0_0_11"/>
<gene>
    <name evidence="1" type="ordered locus">Francci3_1509</name>
</gene>